<keyword evidence="4 8" id="KW-1133">Transmembrane helix</keyword>
<comment type="subcellular location">
    <subcellularLocation>
        <location evidence="1">Membrane</location>
        <topology evidence="1">Multi-pass membrane protein</topology>
    </subcellularLocation>
</comment>
<keyword evidence="10" id="KW-1185">Reference proteome</keyword>
<feature type="transmembrane region" description="Helical" evidence="8">
    <location>
        <begin position="287"/>
        <end position="312"/>
    </location>
</feature>
<feature type="transmembrane region" description="Helical" evidence="8">
    <location>
        <begin position="245"/>
        <end position="266"/>
    </location>
</feature>
<evidence type="ECO:0000313" key="9">
    <source>
        <dbReference type="EMBL" id="KAL3856701.1"/>
    </source>
</evidence>
<protein>
    <submittedName>
        <fullName evidence="9">Uncharacterized protein</fullName>
    </submittedName>
</protein>
<evidence type="ECO:0000256" key="5">
    <source>
        <dbReference type="ARBA" id="ARBA00023136"/>
    </source>
</evidence>
<feature type="transmembrane region" description="Helical" evidence="8">
    <location>
        <begin position="78"/>
        <end position="96"/>
    </location>
</feature>
<comment type="caution">
    <text evidence="9">The sequence shown here is derived from an EMBL/GenBank/DDBJ whole genome shotgun (WGS) entry which is preliminary data.</text>
</comment>
<dbReference type="PROSITE" id="PS50267">
    <property type="entry name" value="NA_NEUROTRAN_SYMP_3"/>
    <property type="match status" value="1"/>
</dbReference>
<feature type="transmembrane region" description="Helical" evidence="8">
    <location>
        <begin position="324"/>
        <end position="346"/>
    </location>
</feature>
<dbReference type="SUPFAM" id="SSF161070">
    <property type="entry name" value="SNF-like"/>
    <property type="match status" value="1"/>
</dbReference>
<evidence type="ECO:0000256" key="1">
    <source>
        <dbReference type="ARBA" id="ARBA00004141"/>
    </source>
</evidence>
<evidence type="ECO:0000256" key="8">
    <source>
        <dbReference type="SAM" id="Phobius"/>
    </source>
</evidence>
<gene>
    <name evidence="9" type="ORF">ACJMK2_011425</name>
</gene>
<evidence type="ECO:0000256" key="6">
    <source>
        <dbReference type="PIRSR" id="PIRSR600175-1"/>
    </source>
</evidence>
<keyword evidence="7" id="KW-1015">Disulfide bond</keyword>
<keyword evidence="6" id="KW-0479">Metal-binding</keyword>
<feature type="transmembrane region" description="Helical" evidence="8">
    <location>
        <begin position="212"/>
        <end position="233"/>
    </location>
</feature>
<evidence type="ECO:0000256" key="4">
    <source>
        <dbReference type="ARBA" id="ARBA00022989"/>
    </source>
</evidence>
<dbReference type="PANTHER" id="PTHR11616">
    <property type="entry name" value="SODIUM/CHLORIDE DEPENDENT TRANSPORTER"/>
    <property type="match status" value="1"/>
</dbReference>
<proteinExistence type="predicted"/>
<dbReference type="PANTHER" id="PTHR11616:SF279">
    <property type="entry name" value="SODIUM-DEPENDENT SEROTONIN TRANSPORTER"/>
    <property type="match status" value="1"/>
</dbReference>
<dbReference type="GO" id="GO:0016020">
    <property type="term" value="C:membrane"/>
    <property type="evidence" value="ECO:0007669"/>
    <property type="project" value="UniProtKB-SubCell"/>
</dbReference>
<organism evidence="9 10">
    <name type="scientific">Sinanodonta woodiana</name>
    <name type="common">Chinese pond mussel</name>
    <name type="synonym">Anodonta woodiana</name>
    <dbReference type="NCBI Taxonomy" id="1069815"/>
    <lineage>
        <taxon>Eukaryota</taxon>
        <taxon>Metazoa</taxon>
        <taxon>Spiralia</taxon>
        <taxon>Lophotrochozoa</taxon>
        <taxon>Mollusca</taxon>
        <taxon>Bivalvia</taxon>
        <taxon>Autobranchia</taxon>
        <taxon>Heteroconchia</taxon>
        <taxon>Palaeoheterodonta</taxon>
        <taxon>Unionida</taxon>
        <taxon>Unionoidea</taxon>
        <taxon>Unionidae</taxon>
        <taxon>Unioninae</taxon>
        <taxon>Sinanodonta</taxon>
    </lineage>
</organism>
<evidence type="ECO:0000256" key="2">
    <source>
        <dbReference type="ARBA" id="ARBA00022448"/>
    </source>
</evidence>
<keyword evidence="5 8" id="KW-0472">Membrane</keyword>
<keyword evidence="2" id="KW-0813">Transport</keyword>
<evidence type="ECO:0000256" key="3">
    <source>
        <dbReference type="ARBA" id="ARBA00022692"/>
    </source>
</evidence>
<feature type="binding site" evidence="6">
    <location>
        <position position="164"/>
    </location>
    <ligand>
        <name>Na(+)</name>
        <dbReference type="ChEBI" id="CHEBI:29101"/>
        <label>1</label>
    </ligand>
</feature>
<dbReference type="AlphaFoldDB" id="A0ABD3V4Y8"/>
<evidence type="ECO:0000313" key="10">
    <source>
        <dbReference type="Proteomes" id="UP001634394"/>
    </source>
</evidence>
<sequence length="378" mass="42532">MYYNTIIAWAVYYTFASFRSEVPWARCNNEWNTNTCVSAVEGFNKSLINNSSTLAASEYYLYSALEIQKSTGIDNLGGVKWSLCLCLLAVFVIVYFSMWKGIQSSGKAVWITATVPYVVLTILLVRGCTLDGALNGIQYYITPKWERLSDPEVWIDAAAQIFFSLGPGFGTLLALSSYNKFHNNCYMYYGGLESVITGVCDAFPHLKKKRELFVFLVMVYCFLGGIPTTTYGGQYLIALFDTHAAPVPLLFICFIEVIAVSWFYGIQNFSNDIEKMLGFQPGLYWKICWVAICPLFLLVLCILSIGAYQGISIGTYKFPFWSEVLGWCITCSSIACIPLYAIYMLINTNGSFKEIRLLVINEPTENKEDSIMTNEDTV</sequence>
<dbReference type="Proteomes" id="UP001634394">
    <property type="component" value="Unassembled WGS sequence"/>
</dbReference>
<name>A0ABD3V4Y8_SINWO</name>
<reference evidence="9 10" key="1">
    <citation type="submission" date="2024-11" db="EMBL/GenBank/DDBJ databases">
        <title>Chromosome-level genome assembly of the freshwater bivalve Anodonta woodiana.</title>
        <authorList>
            <person name="Chen X."/>
        </authorList>
    </citation>
    <scope>NUCLEOTIDE SEQUENCE [LARGE SCALE GENOMIC DNA]</scope>
    <source>
        <strain evidence="9">MN2024</strain>
        <tissue evidence="9">Gills</tissue>
    </source>
</reference>
<keyword evidence="3 8" id="KW-0812">Transmembrane</keyword>
<dbReference type="Pfam" id="PF00209">
    <property type="entry name" value="SNF"/>
    <property type="match status" value="2"/>
</dbReference>
<dbReference type="InterPro" id="IPR000175">
    <property type="entry name" value="Na/ntran_symport"/>
</dbReference>
<feature type="transmembrane region" description="Helical" evidence="8">
    <location>
        <begin position="108"/>
        <end position="125"/>
    </location>
</feature>
<dbReference type="EMBL" id="JBJQND010000013">
    <property type="protein sequence ID" value="KAL3856701.1"/>
    <property type="molecule type" value="Genomic_DNA"/>
</dbReference>
<dbReference type="InterPro" id="IPR037272">
    <property type="entry name" value="SNS_sf"/>
</dbReference>
<evidence type="ECO:0000256" key="7">
    <source>
        <dbReference type="PIRSR" id="PIRSR600175-2"/>
    </source>
</evidence>
<feature type="disulfide bond" evidence="7">
    <location>
        <begin position="27"/>
        <end position="36"/>
    </location>
</feature>
<accession>A0ABD3V4Y8</accession>
<keyword evidence="6" id="KW-0915">Sodium</keyword>